<dbReference type="PROSITE" id="PS50092">
    <property type="entry name" value="TSP1"/>
    <property type="match status" value="1"/>
</dbReference>
<dbReference type="AlphaFoldDB" id="A0AAU9XX86"/>
<dbReference type="InterPro" id="IPR036383">
    <property type="entry name" value="TSP1_rpt_sf"/>
</dbReference>
<comment type="caution">
    <text evidence="1">The sequence shown here is derived from an EMBL/GenBank/DDBJ whole genome shotgun (WGS) entry which is preliminary data.</text>
</comment>
<reference evidence="1 2" key="1">
    <citation type="submission" date="2022-05" db="EMBL/GenBank/DDBJ databases">
        <authorList>
            <consortium name="Genoscope - CEA"/>
            <person name="William W."/>
        </authorList>
    </citation>
    <scope>NUCLEOTIDE SEQUENCE [LARGE SCALE GENOMIC DNA]</scope>
</reference>
<dbReference type="InterPro" id="IPR000884">
    <property type="entry name" value="TSP1_rpt"/>
</dbReference>
<gene>
    <name evidence="1" type="ORF">PMEA_00031922</name>
</gene>
<evidence type="ECO:0000313" key="2">
    <source>
        <dbReference type="Proteomes" id="UP001159428"/>
    </source>
</evidence>
<dbReference type="Gene3D" id="2.20.100.10">
    <property type="entry name" value="Thrombospondin type-1 (TSP1) repeat"/>
    <property type="match status" value="1"/>
</dbReference>
<dbReference type="Pfam" id="PF00090">
    <property type="entry name" value="TSP_1"/>
    <property type="match status" value="1"/>
</dbReference>
<organism evidence="1 2">
    <name type="scientific">Pocillopora meandrina</name>
    <dbReference type="NCBI Taxonomy" id="46732"/>
    <lineage>
        <taxon>Eukaryota</taxon>
        <taxon>Metazoa</taxon>
        <taxon>Cnidaria</taxon>
        <taxon>Anthozoa</taxon>
        <taxon>Hexacorallia</taxon>
        <taxon>Scleractinia</taxon>
        <taxon>Astrocoeniina</taxon>
        <taxon>Pocilloporidae</taxon>
        <taxon>Pocillopora</taxon>
    </lineage>
</organism>
<dbReference type="SUPFAM" id="SSF82895">
    <property type="entry name" value="TSP-1 type 1 repeat"/>
    <property type="match status" value="1"/>
</dbReference>
<keyword evidence="2" id="KW-1185">Reference proteome</keyword>
<name>A0AAU9XX86_9CNID</name>
<sequence length="167" mass="18545">MIIWEPCSKTCGGSGVQERIRVRVGLPPINSTICGSVCPGSNLEKRACNIHDCPGLRIEDLSVGIEYNSLGCFKDSTPRALPLLLKNFRGNIDWTDSTKVVRACAEIAKERGLPVFGIQYYTECWTGLDAENTYNMYGPSGNCWNGVGKRRANYVYNMSKSSSFFRN</sequence>
<proteinExistence type="predicted"/>
<dbReference type="Proteomes" id="UP001159428">
    <property type="component" value="Unassembled WGS sequence"/>
</dbReference>
<dbReference type="EMBL" id="CALNXJ010000071">
    <property type="protein sequence ID" value="CAH3159405.1"/>
    <property type="molecule type" value="Genomic_DNA"/>
</dbReference>
<accession>A0AAU9XX86</accession>
<evidence type="ECO:0000313" key="1">
    <source>
        <dbReference type="EMBL" id="CAH3159405.1"/>
    </source>
</evidence>
<protein>
    <submittedName>
        <fullName evidence="1">Uncharacterized protein</fullName>
    </submittedName>
</protein>